<evidence type="ECO:0000313" key="1">
    <source>
        <dbReference type="EMBL" id="KAL1278903.1"/>
    </source>
</evidence>
<proteinExistence type="predicted"/>
<dbReference type="EMBL" id="JAYMGO010000003">
    <property type="protein sequence ID" value="KAL1278903.1"/>
    <property type="molecule type" value="Genomic_DNA"/>
</dbReference>
<gene>
    <name evidence="1" type="ORF">QQF64_025576</name>
</gene>
<comment type="caution">
    <text evidence="1">The sequence shown here is derived from an EMBL/GenBank/DDBJ whole genome shotgun (WGS) entry which is preliminary data.</text>
</comment>
<sequence length="151" mass="17367">MAVHESTGAHQLPLCMELVFGTKPEIPGVLGLEYLQKLQNRLHVVHKGAQDRQGAKQKRVYDVRSNNRDFAAGDRVWDYSPKRKKGYSPKLYSHWHGPEEDPEEEILQASMIPHKAYPLASPPATAEEGWPQRMRRQPRSLRDYIWDAALI</sequence>
<dbReference type="Proteomes" id="UP001558613">
    <property type="component" value="Unassembled WGS sequence"/>
</dbReference>
<reference evidence="1 2" key="1">
    <citation type="submission" date="2023-09" db="EMBL/GenBank/DDBJ databases">
        <authorList>
            <person name="Wang M."/>
        </authorList>
    </citation>
    <scope>NUCLEOTIDE SEQUENCE [LARGE SCALE GENOMIC DNA]</scope>
    <source>
        <strain evidence="1">GT-2023</strain>
        <tissue evidence="1">Liver</tissue>
    </source>
</reference>
<protein>
    <submittedName>
        <fullName evidence="1">Uncharacterized protein</fullName>
    </submittedName>
</protein>
<keyword evidence="2" id="KW-1185">Reference proteome</keyword>
<evidence type="ECO:0000313" key="2">
    <source>
        <dbReference type="Proteomes" id="UP001558613"/>
    </source>
</evidence>
<name>A0ABR3NQG9_9TELE</name>
<organism evidence="1 2">
    <name type="scientific">Cirrhinus molitorella</name>
    <name type="common">mud carp</name>
    <dbReference type="NCBI Taxonomy" id="172907"/>
    <lineage>
        <taxon>Eukaryota</taxon>
        <taxon>Metazoa</taxon>
        <taxon>Chordata</taxon>
        <taxon>Craniata</taxon>
        <taxon>Vertebrata</taxon>
        <taxon>Euteleostomi</taxon>
        <taxon>Actinopterygii</taxon>
        <taxon>Neopterygii</taxon>
        <taxon>Teleostei</taxon>
        <taxon>Ostariophysi</taxon>
        <taxon>Cypriniformes</taxon>
        <taxon>Cyprinidae</taxon>
        <taxon>Labeoninae</taxon>
        <taxon>Labeonini</taxon>
        <taxon>Cirrhinus</taxon>
    </lineage>
</organism>
<accession>A0ABR3NQG9</accession>